<keyword evidence="1" id="KW-0472">Membrane</keyword>
<proteinExistence type="predicted"/>
<evidence type="ECO:0000313" key="2">
    <source>
        <dbReference type="EMBL" id="MDK2123387.1"/>
    </source>
</evidence>
<protein>
    <submittedName>
        <fullName evidence="2">Uncharacterized protein</fullName>
    </submittedName>
</protein>
<feature type="transmembrane region" description="Helical" evidence="1">
    <location>
        <begin position="15"/>
        <end position="36"/>
    </location>
</feature>
<comment type="caution">
    <text evidence="2">The sequence shown here is derived from an EMBL/GenBank/DDBJ whole genome shotgun (WGS) entry which is preliminary data.</text>
</comment>
<organism evidence="2 3">
    <name type="scientific">Parachitinimonas caeni</name>
    <dbReference type="NCBI Taxonomy" id="3031301"/>
    <lineage>
        <taxon>Bacteria</taxon>
        <taxon>Pseudomonadati</taxon>
        <taxon>Pseudomonadota</taxon>
        <taxon>Betaproteobacteria</taxon>
        <taxon>Neisseriales</taxon>
        <taxon>Chitinibacteraceae</taxon>
        <taxon>Parachitinimonas</taxon>
    </lineage>
</organism>
<reference evidence="2" key="1">
    <citation type="submission" date="2023-03" db="EMBL/GenBank/DDBJ databases">
        <title>Chitinimonas shenzhenensis gen. nov., sp. nov., a novel member of family Burkholderiaceae isolated from activated sludge collected in Shen Zhen, China.</title>
        <authorList>
            <person name="Wang X."/>
        </authorList>
    </citation>
    <scope>NUCLEOTIDE SEQUENCE</scope>
    <source>
        <strain evidence="2">DQS-5</strain>
    </source>
</reference>
<sequence length="166" mass="17846">MSPFQIKRSDMNKKWGIALAGVVVAAFAVGGVVWIARSLPWSNALTNALPGKQIEEGLTQGLVEAAADINKKAPTMVDDTTRLDRAEASAGARMAYFYTLPNFAAADLEKSVFQSSQKAALIKNICSNIAMKPSIELGAVFIFHYKSSDGVDLASIEISKKDCHSH</sequence>
<evidence type="ECO:0000313" key="3">
    <source>
        <dbReference type="Proteomes" id="UP001172778"/>
    </source>
</evidence>
<gene>
    <name evidence="2" type="ORF">PZA18_04895</name>
</gene>
<dbReference type="EMBL" id="JARRAF010000004">
    <property type="protein sequence ID" value="MDK2123387.1"/>
    <property type="molecule type" value="Genomic_DNA"/>
</dbReference>
<name>A0ABT7DXL6_9NEIS</name>
<evidence type="ECO:0000256" key="1">
    <source>
        <dbReference type="SAM" id="Phobius"/>
    </source>
</evidence>
<keyword evidence="3" id="KW-1185">Reference proteome</keyword>
<dbReference type="Proteomes" id="UP001172778">
    <property type="component" value="Unassembled WGS sequence"/>
</dbReference>
<keyword evidence="1" id="KW-0812">Transmembrane</keyword>
<accession>A0ABT7DXL6</accession>
<dbReference type="Gene3D" id="3.30.300.250">
    <property type="match status" value="1"/>
</dbReference>
<keyword evidence="1" id="KW-1133">Transmembrane helix</keyword>